<sequence length="228" mass="24922">MHPSVPLAQRLQEALAALRAQARPDQLAGMARFGLTGAGRLGLAVPSLRALGKRLGPDHELALALWDSGIPDAQILASLLAEPSRFTLAQLNHWVAGMQAWDVCDQACLNALRRSPLAWARIPVWARRREEFAKRAAFSLLAVLAVHDKARPDADFEAMLPLIDAAAGDARNFVKKSVNWALRQIGKRNSALCSAAIAAAERLRERPEPSARWIAADALRELQRRRGA</sequence>
<evidence type="ECO:0000313" key="1">
    <source>
        <dbReference type="EMBL" id="WIT13433.1"/>
    </source>
</evidence>
<dbReference type="PANTHER" id="PTHR41291">
    <property type="entry name" value="DNA ALKYLATION REPAIR PROTEIN"/>
    <property type="match status" value="1"/>
</dbReference>
<dbReference type="PANTHER" id="PTHR41291:SF1">
    <property type="entry name" value="DNA ALKYLATION REPAIR PROTEIN"/>
    <property type="match status" value="1"/>
</dbReference>
<protein>
    <submittedName>
        <fullName evidence="1">DNA alkylation repair protein</fullName>
    </submittedName>
</protein>
<dbReference type="InterPro" id="IPR016024">
    <property type="entry name" value="ARM-type_fold"/>
</dbReference>
<dbReference type="Pfam" id="PF08713">
    <property type="entry name" value="DNA_alkylation"/>
    <property type="match status" value="1"/>
</dbReference>
<dbReference type="RefSeq" id="WP_285234545.1">
    <property type="nucleotide sequence ID" value="NZ_CP116346.1"/>
</dbReference>
<accession>A0AA95SML7</accession>
<dbReference type="EMBL" id="CP116346">
    <property type="protein sequence ID" value="WIT13433.1"/>
    <property type="molecule type" value="Genomic_DNA"/>
</dbReference>
<gene>
    <name evidence="1" type="ORF">PFX98_07415</name>
</gene>
<dbReference type="Gene3D" id="1.25.10.90">
    <property type="match status" value="1"/>
</dbReference>
<name>A0AA95SML7_9BURK</name>
<dbReference type="Proteomes" id="UP001177769">
    <property type="component" value="Chromosome"/>
</dbReference>
<proteinExistence type="predicted"/>
<reference evidence="1" key="1">
    <citation type="submission" date="2023-01" db="EMBL/GenBank/DDBJ databases">
        <title>Whole genome sequence of Paucibacter sp. S2-9 isolated from pond sediment.</title>
        <authorList>
            <person name="Jung J.Y."/>
        </authorList>
    </citation>
    <scope>NUCLEOTIDE SEQUENCE</scope>
    <source>
        <strain evidence="1">S2-9</strain>
    </source>
</reference>
<dbReference type="SUPFAM" id="SSF48371">
    <property type="entry name" value="ARM repeat"/>
    <property type="match status" value="1"/>
</dbReference>
<evidence type="ECO:0000313" key="2">
    <source>
        <dbReference type="Proteomes" id="UP001177769"/>
    </source>
</evidence>
<dbReference type="InterPro" id="IPR014825">
    <property type="entry name" value="DNA_alkylation"/>
</dbReference>
<dbReference type="KEGG" id="pais:PFX98_07415"/>
<keyword evidence="2" id="KW-1185">Reference proteome</keyword>
<dbReference type="CDD" id="cd06561">
    <property type="entry name" value="AlkD_like"/>
    <property type="match status" value="1"/>
</dbReference>
<organism evidence="1 2">
    <name type="scientific">Paucibacter sediminis</name>
    <dbReference type="NCBI Taxonomy" id="3019553"/>
    <lineage>
        <taxon>Bacteria</taxon>
        <taxon>Pseudomonadati</taxon>
        <taxon>Pseudomonadota</taxon>
        <taxon>Betaproteobacteria</taxon>
        <taxon>Burkholderiales</taxon>
        <taxon>Sphaerotilaceae</taxon>
        <taxon>Roseateles</taxon>
    </lineage>
</organism>
<dbReference type="AlphaFoldDB" id="A0AA95SML7"/>